<comment type="caution">
    <text evidence="2">The sequence shown here is derived from an EMBL/GenBank/DDBJ whole genome shotgun (WGS) entry which is preliminary data.</text>
</comment>
<protein>
    <submittedName>
        <fullName evidence="2">Uncharacterized protein</fullName>
    </submittedName>
</protein>
<keyword evidence="1" id="KW-1133">Transmembrane helix</keyword>
<organism evidence="2 3">
    <name type="scientific">Crotalaria pallida</name>
    <name type="common">Smooth rattlebox</name>
    <name type="synonym">Crotalaria striata</name>
    <dbReference type="NCBI Taxonomy" id="3830"/>
    <lineage>
        <taxon>Eukaryota</taxon>
        <taxon>Viridiplantae</taxon>
        <taxon>Streptophyta</taxon>
        <taxon>Embryophyta</taxon>
        <taxon>Tracheophyta</taxon>
        <taxon>Spermatophyta</taxon>
        <taxon>Magnoliopsida</taxon>
        <taxon>eudicotyledons</taxon>
        <taxon>Gunneridae</taxon>
        <taxon>Pentapetalae</taxon>
        <taxon>rosids</taxon>
        <taxon>fabids</taxon>
        <taxon>Fabales</taxon>
        <taxon>Fabaceae</taxon>
        <taxon>Papilionoideae</taxon>
        <taxon>50 kb inversion clade</taxon>
        <taxon>genistoids sensu lato</taxon>
        <taxon>core genistoids</taxon>
        <taxon>Crotalarieae</taxon>
        <taxon>Crotalaria</taxon>
    </lineage>
</organism>
<evidence type="ECO:0000256" key="1">
    <source>
        <dbReference type="SAM" id="Phobius"/>
    </source>
</evidence>
<proteinExistence type="predicted"/>
<dbReference type="Proteomes" id="UP001372338">
    <property type="component" value="Unassembled WGS sequence"/>
</dbReference>
<feature type="transmembrane region" description="Helical" evidence="1">
    <location>
        <begin position="35"/>
        <end position="54"/>
    </location>
</feature>
<evidence type="ECO:0000313" key="3">
    <source>
        <dbReference type="Proteomes" id="UP001372338"/>
    </source>
</evidence>
<dbReference type="AlphaFoldDB" id="A0AAN9FDK7"/>
<reference evidence="2 3" key="1">
    <citation type="submission" date="2024-01" db="EMBL/GenBank/DDBJ databases">
        <title>The genomes of 5 underutilized Papilionoideae crops provide insights into root nodulation and disease resistanc.</title>
        <authorList>
            <person name="Yuan L."/>
        </authorList>
    </citation>
    <scope>NUCLEOTIDE SEQUENCE [LARGE SCALE GENOMIC DNA]</scope>
    <source>
        <strain evidence="2">ZHUSHIDOU_FW_LH</strain>
        <tissue evidence="2">Leaf</tissue>
    </source>
</reference>
<sequence>MLLRFFVAERDNHDMCMVDVYVHFLYRSKQSAKKFLFHSSMFQVLPIIFVYLLLHPILVRLCILHFNYHEEKTTATTILMHTLYQSTYLASQLCLLQFSVESLIS</sequence>
<accession>A0AAN9FDK7</accession>
<evidence type="ECO:0000313" key="2">
    <source>
        <dbReference type="EMBL" id="KAK7269808.1"/>
    </source>
</evidence>
<name>A0AAN9FDK7_CROPI</name>
<dbReference type="EMBL" id="JAYWIO010000004">
    <property type="protein sequence ID" value="KAK7269808.1"/>
    <property type="molecule type" value="Genomic_DNA"/>
</dbReference>
<gene>
    <name evidence="2" type="ORF">RIF29_22553</name>
</gene>
<keyword evidence="1" id="KW-0472">Membrane</keyword>
<keyword evidence="3" id="KW-1185">Reference proteome</keyword>
<keyword evidence="1" id="KW-0812">Transmembrane</keyword>